<feature type="transmembrane region" description="Helical" evidence="7">
    <location>
        <begin position="180"/>
        <end position="199"/>
    </location>
</feature>
<dbReference type="OrthoDB" id="9805855at2"/>
<name>A0A845BL97_9PROT</name>
<feature type="domain" description="ABC transmembrane type-1" evidence="8">
    <location>
        <begin position="97"/>
        <end position="306"/>
    </location>
</feature>
<dbReference type="RefSeq" id="WP_160937305.1">
    <property type="nucleotide sequence ID" value="NZ_SNVJ01000009.1"/>
</dbReference>
<organism evidence="9 10">
    <name type="scientific">Teichococcus coralli</name>
    <dbReference type="NCBI Taxonomy" id="2545983"/>
    <lineage>
        <taxon>Bacteria</taxon>
        <taxon>Pseudomonadati</taxon>
        <taxon>Pseudomonadota</taxon>
        <taxon>Alphaproteobacteria</taxon>
        <taxon>Acetobacterales</taxon>
        <taxon>Roseomonadaceae</taxon>
        <taxon>Roseomonas</taxon>
    </lineage>
</organism>
<dbReference type="EMBL" id="SNVJ01000009">
    <property type="protein sequence ID" value="MXP64179.1"/>
    <property type="molecule type" value="Genomic_DNA"/>
</dbReference>
<keyword evidence="10" id="KW-1185">Reference proteome</keyword>
<proteinExistence type="inferred from homology"/>
<gene>
    <name evidence="9" type="ORF">E0493_12570</name>
</gene>
<evidence type="ECO:0000313" key="9">
    <source>
        <dbReference type="EMBL" id="MXP64179.1"/>
    </source>
</evidence>
<evidence type="ECO:0000256" key="2">
    <source>
        <dbReference type="ARBA" id="ARBA00022448"/>
    </source>
</evidence>
<evidence type="ECO:0000256" key="7">
    <source>
        <dbReference type="RuleBase" id="RU363032"/>
    </source>
</evidence>
<comment type="subcellular location">
    <subcellularLocation>
        <location evidence="1 7">Cell membrane</location>
        <topology evidence="1 7">Multi-pass membrane protein</topology>
    </subcellularLocation>
</comment>
<feature type="transmembrane region" description="Helical" evidence="7">
    <location>
        <begin position="12"/>
        <end position="29"/>
    </location>
</feature>
<dbReference type="Pfam" id="PF00528">
    <property type="entry name" value="BPD_transp_1"/>
    <property type="match status" value="1"/>
</dbReference>
<dbReference type="GO" id="GO:0055085">
    <property type="term" value="P:transmembrane transport"/>
    <property type="evidence" value="ECO:0007669"/>
    <property type="project" value="InterPro"/>
</dbReference>
<evidence type="ECO:0000256" key="3">
    <source>
        <dbReference type="ARBA" id="ARBA00022475"/>
    </source>
</evidence>
<dbReference type="AlphaFoldDB" id="A0A845BL97"/>
<keyword evidence="6 7" id="KW-0472">Membrane</keyword>
<dbReference type="PANTHER" id="PTHR43163:SF6">
    <property type="entry name" value="DIPEPTIDE TRANSPORT SYSTEM PERMEASE PROTEIN DPPB-RELATED"/>
    <property type="match status" value="1"/>
</dbReference>
<evidence type="ECO:0000256" key="6">
    <source>
        <dbReference type="ARBA" id="ARBA00023136"/>
    </source>
</evidence>
<dbReference type="GO" id="GO:0005886">
    <property type="term" value="C:plasma membrane"/>
    <property type="evidence" value="ECO:0007669"/>
    <property type="project" value="UniProtKB-SubCell"/>
</dbReference>
<evidence type="ECO:0000259" key="8">
    <source>
        <dbReference type="PROSITE" id="PS50928"/>
    </source>
</evidence>
<evidence type="ECO:0000256" key="1">
    <source>
        <dbReference type="ARBA" id="ARBA00004651"/>
    </source>
</evidence>
<feature type="transmembrane region" description="Helical" evidence="7">
    <location>
        <begin position="103"/>
        <end position="124"/>
    </location>
</feature>
<dbReference type="PANTHER" id="PTHR43163">
    <property type="entry name" value="DIPEPTIDE TRANSPORT SYSTEM PERMEASE PROTEIN DPPB-RELATED"/>
    <property type="match status" value="1"/>
</dbReference>
<feature type="transmembrane region" description="Helical" evidence="7">
    <location>
        <begin position="283"/>
        <end position="309"/>
    </location>
</feature>
<keyword evidence="5 7" id="KW-1133">Transmembrane helix</keyword>
<protein>
    <submittedName>
        <fullName evidence="9">ABC transporter permease</fullName>
    </submittedName>
</protein>
<dbReference type="Gene3D" id="1.10.3720.10">
    <property type="entry name" value="MetI-like"/>
    <property type="match status" value="1"/>
</dbReference>
<evidence type="ECO:0000256" key="4">
    <source>
        <dbReference type="ARBA" id="ARBA00022692"/>
    </source>
</evidence>
<dbReference type="InterPro" id="IPR045621">
    <property type="entry name" value="BPD_transp_1_N"/>
</dbReference>
<dbReference type="Pfam" id="PF19300">
    <property type="entry name" value="BPD_transp_1_N"/>
    <property type="match status" value="1"/>
</dbReference>
<comment type="similarity">
    <text evidence="7">Belongs to the binding-protein-dependent transport system permease family.</text>
</comment>
<dbReference type="Proteomes" id="UP000460715">
    <property type="component" value="Unassembled WGS sequence"/>
</dbReference>
<dbReference type="CDD" id="cd06261">
    <property type="entry name" value="TM_PBP2"/>
    <property type="match status" value="1"/>
</dbReference>
<keyword evidence="4 7" id="KW-0812">Transmembrane</keyword>
<accession>A0A845BL97</accession>
<comment type="caution">
    <text evidence="9">The sequence shown here is derived from an EMBL/GenBank/DDBJ whole genome shotgun (WGS) entry which is preliminary data.</text>
</comment>
<feature type="transmembrane region" description="Helical" evidence="7">
    <location>
        <begin position="237"/>
        <end position="263"/>
    </location>
</feature>
<feature type="transmembrane region" description="Helical" evidence="7">
    <location>
        <begin position="136"/>
        <end position="160"/>
    </location>
</feature>
<keyword evidence="2 7" id="KW-0813">Transport</keyword>
<dbReference type="SUPFAM" id="SSF161098">
    <property type="entry name" value="MetI-like"/>
    <property type="match status" value="1"/>
</dbReference>
<evidence type="ECO:0000313" key="10">
    <source>
        <dbReference type="Proteomes" id="UP000460715"/>
    </source>
</evidence>
<dbReference type="InterPro" id="IPR035906">
    <property type="entry name" value="MetI-like_sf"/>
</dbReference>
<reference evidence="9 10" key="1">
    <citation type="submission" date="2019-03" db="EMBL/GenBank/DDBJ databases">
        <title>Roseomonas sp. a novel Roseomonas species isolated from Sea whip Gorgonian.</title>
        <authorList>
            <person name="Li F."/>
            <person name="Pan X."/>
            <person name="Huang S."/>
            <person name="Li Z."/>
            <person name="Meng B."/>
        </authorList>
    </citation>
    <scope>NUCLEOTIDE SEQUENCE [LARGE SCALE GENOMIC DNA]</scope>
    <source>
        <strain evidence="9 10">M0104</strain>
    </source>
</reference>
<evidence type="ECO:0000256" key="5">
    <source>
        <dbReference type="ARBA" id="ARBA00022989"/>
    </source>
</evidence>
<keyword evidence="3" id="KW-1003">Cell membrane</keyword>
<dbReference type="PROSITE" id="PS50928">
    <property type="entry name" value="ABC_TM1"/>
    <property type="match status" value="1"/>
</dbReference>
<sequence>MAWILRRIGVSLILAWLVASIVFMTLHLVPGDPAELLLSTGGIMPDPGAVAELRDRLGLNDPLLVQYGGFLRGLTRGDLGNSLIDDYPVLAEVALRLPRTLELIFAGAILAIVVALPAGTYAALHRGGAFDRVASGLAALLLAVPVFVVGTLLILMLAQWLRVMPAGGYVPFADNPGRHLALLALPALTIAKGLAAVLFRMTRASVLDALSRDHVRTARAKGLTPRGVLVRHVVRNALIPVLTVLGLHMGTLLGGTVLVEYVFNWPGLSTPLLRAVEARDYPMVVGIVLTISGLFLLINLIMDLLYAALDPRIRAA</sequence>
<dbReference type="InterPro" id="IPR000515">
    <property type="entry name" value="MetI-like"/>
</dbReference>